<reference evidence="2" key="1">
    <citation type="journal article" date="2023" name="Nat. Plants">
        <title>Single-cell RNA sequencing provides a high-resolution roadmap for understanding the multicellular compartmentation of specialized metabolism.</title>
        <authorList>
            <person name="Sun S."/>
            <person name="Shen X."/>
            <person name="Li Y."/>
            <person name="Li Y."/>
            <person name="Wang S."/>
            <person name="Li R."/>
            <person name="Zhang H."/>
            <person name="Shen G."/>
            <person name="Guo B."/>
            <person name="Wei J."/>
            <person name="Xu J."/>
            <person name="St-Pierre B."/>
            <person name="Chen S."/>
            <person name="Sun C."/>
        </authorList>
    </citation>
    <scope>NUCLEOTIDE SEQUENCE [LARGE SCALE GENOMIC DNA]</scope>
</reference>
<protein>
    <submittedName>
        <fullName evidence="1">Uncharacterized protein</fullName>
    </submittedName>
</protein>
<gene>
    <name evidence="1" type="ORF">M9H77_13107</name>
</gene>
<proteinExistence type="predicted"/>
<accession>A0ACC0BJG1</accession>
<sequence>MGFERNNDGLLIRGGQQGSDDDDEENNGDEEEGNEPESMDEEDTNERGHSKRNEIKEKARTNGGRTILSNMTQILDRIVVMQAQINDRLYDLNDKIVDIQNRVTRLDLKATLLKAKNLGDQDKMKEKQVKPLKTLKTCLLVRDVLRKESSFL</sequence>
<keyword evidence="2" id="KW-1185">Reference proteome</keyword>
<dbReference type="EMBL" id="CM044703">
    <property type="protein sequence ID" value="KAI5672743.1"/>
    <property type="molecule type" value="Genomic_DNA"/>
</dbReference>
<name>A0ACC0BJG1_CATRO</name>
<evidence type="ECO:0000313" key="1">
    <source>
        <dbReference type="EMBL" id="KAI5672743.1"/>
    </source>
</evidence>
<organism evidence="1 2">
    <name type="scientific">Catharanthus roseus</name>
    <name type="common">Madagascar periwinkle</name>
    <name type="synonym">Vinca rosea</name>
    <dbReference type="NCBI Taxonomy" id="4058"/>
    <lineage>
        <taxon>Eukaryota</taxon>
        <taxon>Viridiplantae</taxon>
        <taxon>Streptophyta</taxon>
        <taxon>Embryophyta</taxon>
        <taxon>Tracheophyta</taxon>
        <taxon>Spermatophyta</taxon>
        <taxon>Magnoliopsida</taxon>
        <taxon>eudicotyledons</taxon>
        <taxon>Gunneridae</taxon>
        <taxon>Pentapetalae</taxon>
        <taxon>asterids</taxon>
        <taxon>lamiids</taxon>
        <taxon>Gentianales</taxon>
        <taxon>Apocynaceae</taxon>
        <taxon>Rauvolfioideae</taxon>
        <taxon>Vinceae</taxon>
        <taxon>Catharanthinae</taxon>
        <taxon>Catharanthus</taxon>
    </lineage>
</organism>
<comment type="caution">
    <text evidence="1">The sequence shown here is derived from an EMBL/GenBank/DDBJ whole genome shotgun (WGS) entry which is preliminary data.</text>
</comment>
<evidence type="ECO:0000313" key="2">
    <source>
        <dbReference type="Proteomes" id="UP001060085"/>
    </source>
</evidence>
<dbReference type="Proteomes" id="UP001060085">
    <property type="component" value="Linkage Group LG03"/>
</dbReference>